<comment type="caution">
    <text evidence="3">The sequence shown here is derived from an EMBL/GenBank/DDBJ whole genome shotgun (WGS) entry which is preliminary data.</text>
</comment>
<evidence type="ECO:0000256" key="1">
    <source>
        <dbReference type="SAM" id="MobiDB-lite"/>
    </source>
</evidence>
<name>A0AAD5WIS7_PARTN</name>
<dbReference type="Proteomes" id="UP001196413">
    <property type="component" value="Unassembled WGS sequence"/>
</dbReference>
<organism evidence="3 4">
    <name type="scientific">Parelaphostrongylus tenuis</name>
    <name type="common">Meningeal worm</name>
    <dbReference type="NCBI Taxonomy" id="148309"/>
    <lineage>
        <taxon>Eukaryota</taxon>
        <taxon>Metazoa</taxon>
        <taxon>Ecdysozoa</taxon>
        <taxon>Nematoda</taxon>
        <taxon>Chromadorea</taxon>
        <taxon>Rhabditida</taxon>
        <taxon>Rhabditina</taxon>
        <taxon>Rhabditomorpha</taxon>
        <taxon>Strongyloidea</taxon>
        <taxon>Metastrongylidae</taxon>
        <taxon>Parelaphostrongylus</taxon>
    </lineage>
</organism>
<dbReference type="EMBL" id="JAHQIW010006970">
    <property type="protein sequence ID" value="KAJ1371390.1"/>
    <property type="molecule type" value="Genomic_DNA"/>
</dbReference>
<proteinExistence type="predicted"/>
<dbReference type="AlphaFoldDB" id="A0AAD5WIS7"/>
<reference evidence="3" key="1">
    <citation type="submission" date="2021-06" db="EMBL/GenBank/DDBJ databases">
        <title>Parelaphostrongylus tenuis whole genome reference sequence.</title>
        <authorList>
            <person name="Garwood T.J."/>
            <person name="Larsen P.A."/>
            <person name="Fountain-Jones N.M."/>
            <person name="Garbe J.R."/>
            <person name="Macchietto M.G."/>
            <person name="Kania S.A."/>
            <person name="Gerhold R.W."/>
            <person name="Richards J.E."/>
            <person name="Wolf T.M."/>
        </authorList>
    </citation>
    <scope>NUCLEOTIDE SEQUENCE</scope>
    <source>
        <strain evidence="3">MNPRO001-30</strain>
        <tissue evidence="3">Meninges</tissue>
    </source>
</reference>
<accession>A0AAD5WIS7</accession>
<evidence type="ECO:0000313" key="3">
    <source>
        <dbReference type="EMBL" id="KAJ1371390.1"/>
    </source>
</evidence>
<gene>
    <name evidence="3" type="ORF">KIN20_033341</name>
</gene>
<evidence type="ECO:0000313" key="4">
    <source>
        <dbReference type="Proteomes" id="UP001196413"/>
    </source>
</evidence>
<keyword evidence="4" id="KW-1185">Reference proteome</keyword>
<sequence length="222" mass="24944">MPIHIGQLSIETVILILTSNGVVVVIQAIQNEDEQWSGRGYPSDSERSGFSNIRTSGDAYTYRAAFNRNSNSYPDEQWSGRGYPSDSERSRFSSIQASRIGNREAERCAERTFSSNARQSSPRLVLSDVETNSSSSSLQSDLNRALRVSALSRDDEASLRIIRSFAYLHGNKNTERFRPLQEVLNALKIKSAEYWIPLIETHLPEVGIDKLNNTSVLVWRGD</sequence>
<evidence type="ECO:0000256" key="2">
    <source>
        <dbReference type="SAM" id="SignalP"/>
    </source>
</evidence>
<protein>
    <submittedName>
        <fullName evidence="3">Uncharacterized protein</fullName>
    </submittedName>
</protein>
<feature type="signal peptide" evidence="2">
    <location>
        <begin position="1"/>
        <end position="28"/>
    </location>
</feature>
<keyword evidence="2" id="KW-0732">Signal</keyword>
<feature type="chain" id="PRO_5042084070" evidence="2">
    <location>
        <begin position="29"/>
        <end position="222"/>
    </location>
</feature>
<feature type="region of interest" description="Disordered" evidence="1">
    <location>
        <begin position="71"/>
        <end position="96"/>
    </location>
</feature>